<feature type="compositionally biased region" description="Basic and acidic residues" evidence="2">
    <location>
        <begin position="1"/>
        <end position="11"/>
    </location>
</feature>
<comment type="similarity">
    <text evidence="1">Belongs to the UPF0337 (CsbD) family.</text>
</comment>
<dbReference type="InterPro" id="IPR008462">
    <property type="entry name" value="CsbD"/>
</dbReference>
<feature type="domain" description="CsbD-like" evidence="3">
    <location>
        <begin position="4"/>
        <end position="52"/>
    </location>
</feature>
<name>A0ABM7ZQR5_STRNI</name>
<reference evidence="4" key="1">
    <citation type="submission" date="2022-06" db="EMBL/GenBank/DDBJ databases">
        <title>Complete genome sequence of Streptomyces nigrescens HEK616.</title>
        <authorList>
            <person name="Asamizu S."/>
            <person name="Onaka H."/>
        </authorList>
    </citation>
    <scope>NUCLEOTIDE SEQUENCE</scope>
    <source>
        <strain evidence="4">HEK616</strain>
    </source>
</reference>
<feature type="region of interest" description="Disordered" evidence="2">
    <location>
        <begin position="1"/>
        <end position="65"/>
    </location>
</feature>
<dbReference type="Pfam" id="PF05532">
    <property type="entry name" value="CsbD"/>
    <property type="match status" value="1"/>
</dbReference>
<protein>
    <submittedName>
        <fullName evidence="4">UPF0337 protein</fullName>
    </submittedName>
</protein>
<accession>A0ABM7ZQR5</accession>
<sequence length="65" mass="7024">MAGKGAKDKMKGKAKQATGKITGDDRLKAEGRMEEAKGKAKDTMGEAGENIRGTKESLKRRTERS</sequence>
<gene>
    <name evidence="4" type="ORF">HEK616_22160</name>
</gene>
<evidence type="ECO:0000259" key="3">
    <source>
        <dbReference type="Pfam" id="PF05532"/>
    </source>
</evidence>
<proteinExistence type="inferred from homology"/>
<evidence type="ECO:0000256" key="2">
    <source>
        <dbReference type="SAM" id="MobiDB-lite"/>
    </source>
</evidence>
<evidence type="ECO:0000313" key="5">
    <source>
        <dbReference type="Proteomes" id="UP001059597"/>
    </source>
</evidence>
<evidence type="ECO:0000256" key="1">
    <source>
        <dbReference type="ARBA" id="ARBA00009129"/>
    </source>
</evidence>
<dbReference type="Gene3D" id="1.10.1470.10">
    <property type="entry name" value="YjbJ"/>
    <property type="match status" value="1"/>
</dbReference>
<dbReference type="RefSeq" id="WP_261952695.1">
    <property type="nucleotide sequence ID" value="NZ_AP026073.1"/>
</dbReference>
<dbReference type="EMBL" id="AP026073">
    <property type="protein sequence ID" value="BDM68729.1"/>
    <property type="molecule type" value="Genomic_DNA"/>
</dbReference>
<evidence type="ECO:0000313" key="4">
    <source>
        <dbReference type="EMBL" id="BDM68729.1"/>
    </source>
</evidence>
<dbReference type="InterPro" id="IPR036629">
    <property type="entry name" value="YjbJ_sf"/>
</dbReference>
<feature type="compositionally biased region" description="Basic and acidic residues" evidence="2">
    <location>
        <begin position="52"/>
        <end position="65"/>
    </location>
</feature>
<feature type="compositionally biased region" description="Basic and acidic residues" evidence="2">
    <location>
        <begin position="22"/>
        <end position="44"/>
    </location>
</feature>
<dbReference type="SUPFAM" id="SSF69047">
    <property type="entry name" value="Hypothetical protein YjbJ"/>
    <property type="match status" value="1"/>
</dbReference>
<keyword evidence="5" id="KW-1185">Reference proteome</keyword>
<organism evidence="4 5">
    <name type="scientific">Streptomyces nigrescens</name>
    <dbReference type="NCBI Taxonomy" id="1920"/>
    <lineage>
        <taxon>Bacteria</taxon>
        <taxon>Bacillati</taxon>
        <taxon>Actinomycetota</taxon>
        <taxon>Actinomycetes</taxon>
        <taxon>Kitasatosporales</taxon>
        <taxon>Streptomycetaceae</taxon>
        <taxon>Streptomyces</taxon>
    </lineage>
</organism>
<dbReference type="Proteomes" id="UP001059597">
    <property type="component" value="Chromosome"/>
</dbReference>